<feature type="transmembrane region" description="Helical" evidence="1">
    <location>
        <begin position="36"/>
        <end position="54"/>
    </location>
</feature>
<protein>
    <submittedName>
        <fullName evidence="2">Putative ovule protein</fullName>
    </submittedName>
</protein>
<accession>A0A0V0HFF6</accession>
<evidence type="ECO:0000313" key="2">
    <source>
        <dbReference type="EMBL" id="JAP18980.1"/>
    </source>
</evidence>
<feature type="transmembrane region" description="Helical" evidence="1">
    <location>
        <begin position="75"/>
        <end position="90"/>
    </location>
</feature>
<keyword evidence="1" id="KW-0812">Transmembrane</keyword>
<dbReference type="EMBL" id="GEDG01020609">
    <property type="protein sequence ID" value="JAP18980.1"/>
    <property type="molecule type" value="Transcribed_RNA"/>
</dbReference>
<keyword evidence="1" id="KW-0472">Membrane</keyword>
<organism evidence="2">
    <name type="scientific">Solanum chacoense</name>
    <name type="common">Chaco potato</name>
    <dbReference type="NCBI Taxonomy" id="4108"/>
    <lineage>
        <taxon>Eukaryota</taxon>
        <taxon>Viridiplantae</taxon>
        <taxon>Streptophyta</taxon>
        <taxon>Embryophyta</taxon>
        <taxon>Tracheophyta</taxon>
        <taxon>Spermatophyta</taxon>
        <taxon>Magnoliopsida</taxon>
        <taxon>eudicotyledons</taxon>
        <taxon>Gunneridae</taxon>
        <taxon>Pentapetalae</taxon>
        <taxon>asterids</taxon>
        <taxon>lamiids</taxon>
        <taxon>Solanales</taxon>
        <taxon>Solanaceae</taxon>
        <taxon>Solanoideae</taxon>
        <taxon>Solaneae</taxon>
        <taxon>Solanum</taxon>
    </lineage>
</organism>
<reference evidence="2" key="1">
    <citation type="submission" date="2015-12" db="EMBL/GenBank/DDBJ databases">
        <title>Gene expression during late stages of embryo sac development: a critical building block for successful pollen-pistil interactions.</title>
        <authorList>
            <person name="Liu Y."/>
            <person name="Joly V."/>
            <person name="Sabar M."/>
            <person name="Matton D.P."/>
        </authorList>
    </citation>
    <scope>NUCLEOTIDE SEQUENCE</scope>
</reference>
<keyword evidence="1" id="KW-1133">Transmembrane helix</keyword>
<dbReference type="AlphaFoldDB" id="A0A0V0HFF6"/>
<name>A0A0V0HFF6_SOLCH</name>
<sequence>MAFPLILKLHSPSPIGNCYIISYFYLSKKENEGTDYLFFTLLIASHCSDYIYVLHECMTKTVKELLQYWTVKKTLGIWIAIVACILWIFVEREISKVF</sequence>
<evidence type="ECO:0000256" key="1">
    <source>
        <dbReference type="SAM" id="Phobius"/>
    </source>
</evidence>
<proteinExistence type="predicted"/>